<dbReference type="RefSeq" id="WP_071871535.1">
    <property type="nucleotide sequence ID" value="NZ_FOAS01000001.1"/>
</dbReference>
<keyword evidence="8" id="KW-1003">Cell membrane</keyword>
<dbReference type="InterPro" id="IPR000711">
    <property type="entry name" value="ATPase_OSCP/dsu"/>
</dbReference>
<keyword evidence="4 8" id="KW-0406">Ion transport</keyword>
<reference evidence="9 10" key="1">
    <citation type="submission" date="2016-10" db="EMBL/GenBank/DDBJ databases">
        <authorList>
            <person name="de Groot N.N."/>
        </authorList>
    </citation>
    <scope>NUCLEOTIDE SEQUENCE [LARGE SCALE GENOMIC DNA]</scope>
    <source>
        <strain evidence="9 10">JCM 19513</strain>
    </source>
</reference>
<dbReference type="OrthoDB" id="9816221at2"/>
<comment type="similarity">
    <text evidence="8">Belongs to the ATPase delta chain family.</text>
</comment>
<protein>
    <recommendedName>
        <fullName evidence="8">ATP synthase subunit delta</fullName>
    </recommendedName>
    <alternativeName>
        <fullName evidence="8">ATP synthase F(1) sector subunit delta</fullName>
    </alternativeName>
    <alternativeName>
        <fullName evidence="8">F-type ATPase subunit delta</fullName>
        <shortName evidence="8">F-ATPase subunit delta</shortName>
    </alternativeName>
</protein>
<evidence type="ECO:0000256" key="3">
    <source>
        <dbReference type="ARBA" id="ARBA00022781"/>
    </source>
</evidence>
<evidence type="ECO:0000256" key="4">
    <source>
        <dbReference type="ARBA" id="ARBA00023065"/>
    </source>
</evidence>
<dbReference type="EMBL" id="FOAS01000001">
    <property type="protein sequence ID" value="SEK25784.1"/>
    <property type="molecule type" value="Genomic_DNA"/>
</dbReference>
<keyword evidence="3 8" id="KW-0375">Hydrogen ion transport</keyword>
<evidence type="ECO:0000256" key="6">
    <source>
        <dbReference type="ARBA" id="ARBA00023196"/>
    </source>
</evidence>
<comment type="function">
    <text evidence="8">This protein is part of the stalk that links CF(0) to CF(1). It either transmits conformational changes from CF(0) to CF(1) or is implicated in proton conduction.</text>
</comment>
<dbReference type="AlphaFoldDB" id="A0A1H7FJ20"/>
<comment type="subcellular location">
    <subcellularLocation>
        <location evidence="8">Cell membrane</location>
        <topology evidence="8">Peripheral membrane protein</topology>
    </subcellularLocation>
    <subcellularLocation>
        <location evidence="1">Membrane</location>
    </subcellularLocation>
</comment>
<keyword evidence="7 8" id="KW-0066">ATP synthesis</keyword>
<keyword evidence="6 8" id="KW-0139">CF(1)</keyword>
<dbReference type="PANTHER" id="PTHR11910">
    <property type="entry name" value="ATP SYNTHASE DELTA CHAIN"/>
    <property type="match status" value="1"/>
</dbReference>
<keyword evidence="2 8" id="KW-0813">Transport</keyword>
<evidence type="ECO:0000313" key="9">
    <source>
        <dbReference type="EMBL" id="SEK25784.1"/>
    </source>
</evidence>
<proteinExistence type="inferred from homology"/>
<dbReference type="GO" id="GO:0045259">
    <property type="term" value="C:proton-transporting ATP synthase complex"/>
    <property type="evidence" value="ECO:0007669"/>
    <property type="project" value="UniProtKB-KW"/>
</dbReference>
<evidence type="ECO:0000313" key="10">
    <source>
        <dbReference type="Proteomes" id="UP000185766"/>
    </source>
</evidence>
<keyword evidence="5 8" id="KW-0472">Membrane</keyword>
<dbReference type="Proteomes" id="UP000185766">
    <property type="component" value="Unassembled WGS sequence"/>
</dbReference>
<dbReference type="PRINTS" id="PR00125">
    <property type="entry name" value="ATPASEDELTA"/>
</dbReference>
<sequence length="180" mass="19510">MAELTTLARPYAKAAFQHAVAAQQLTQWSGMLGLAAAVTADNTMQACLKAPQLTNEQKGQALMDVCGEELDQAARNFVSVLAENKRLELLPEIAVLFEQYKAEQEQSVDVEVTSAFALNADQQDQLAKALSARLRREVRMQTREDASLIGGIVVRAGDLVIDGSVRGKLAQLAEALKSRV</sequence>
<dbReference type="STRING" id="1429083.GCA_001885685_02323"/>
<organism evidence="9 10">
    <name type="scientific">Atopomonas hussainii</name>
    <dbReference type="NCBI Taxonomy" id="1429083"/>
    <lineage>
        <taxon>Bacteria</taxon>
        <taxon>Pseudomonadati</taxon>
        <taxon>Pseudomonadota</taxon>
        <taxon>Gammaproteobacteria</taxon>
        <taxon>Pseudomonadales</taxon>
        <taxon>Pseudomonadaceae</taxon>
        <taxon>Atopomonas</taxon>
    </lineage>
</organism>
<dbReference type="InterPro" id="IPR026015">
    <property type="entry name" value="ATP_synth_OSCP/delta_N_sf"/>
</dbReference>
<comment type="function">
    <text evidence="8">F(1)F(0) ATP synthase produces ATP from ADP in the presence of a proton or sodium gradient. F-type ATPases consist of two structural domains, F(1) containing the extramembraneous catalytic core and F(0) containing the membrane proton channel, linked together by a central stalk and a peripheral stalk. During catalysis, ATP synthesis in the catalytic domain of F(1) is coupled via a rotary mechanism of the central stalk subunits to proton translocation.</text>
</comment>
<dbReference type="HAMAP" id="MF_01416">
    <property type="entry name" value="ATP_synth_delta_bact"/>
    <property type="match status" value="1"/>
</dbReference>
<evidence type="ECO:0000256" key="5">
    <source>
        <dbReference type="ARBA" id="ARBA00023136"/>
    </source>
</evidence>
<dbReference type="Pfam" id="PF00213">
    <property type="entry name" value="OSCP"/>
    <property type="match status" value="1"/>
</dbReference>
<keyword evidence="10" id="KW-1185">Reference proteome</keyword>
<evidence type="ECO:0000256" key="2">
    <source>
        <dbReference type="ARBA" id="ARBA00022448"/>
    </source>
</evidence>
<evidence type="ECO:0000256" key="8">
    <source>
        <dbReference type="HAMAP-Rule" id="MF_01416"/>
    </source>
</evidence>
<dbReference type="NCBIfam" id="NF004402">
    <property type="entry name" value="PRK05758.2-2"/>
    <property type="match status" value="1"/>
</dbReference>
<dbReference type="NCBIfam" id="TIGR01145">
    <property type="entry name" value="ATP_synt_delta"/>
    <property type="match status" value="1"/>
</dbReference>
<name>A0A1H7FJ20_9GAMM</name>
<evidence type="ECO:0000256" key="1">
    <source>
        <dbReference type="ARBA" id="ARBA00004370"/>
    </source>
</evidence>
<accession>A0A1H7FJ20</accession>
<dbReference type="GO" id="GO:0046933">
    <property type="term" value="F:proton-transporting ATP synthase activity, rotational mechanism"/>
    <property type="evidence" value="ECO:0007669"/>
    <property type="project" value="UniProtKB-UniRule"/>
</dbReference>
<evidence type="ECO:0000256" key="7">
    <source>
        <dbReference type="ARBA" id="ARBA00023310"/>
    </source>
</evidence>
<dbReference type="Gene3D" id="1.10.520.20">
    <property type="entry name" value="N-terminal domain of the delta subunit of the F1F0-ATP synthase"/>
    <property type="match status" value="1"/>
</dbReference>
<dbReference type="SUPFAM" id="SSF47928">
    <property type="entry name" value="N-terminal domain of the delta subunit of the F1F0-ATP synthase"/>
    <property type="match status" value="1"/>
</dbReference>
<gene>
    <name evidence="8" type="primary">atpH</name>
    <name evidence="9" type="ORF">SAMN05216214_101237</name>
</gene>
<dbReference type="GO" id="GO:0005886">
    <property type="term" value="C:plasma membrane"/>
    <property type="evidence" value="ECO:0007669"/>
    <property type="project" value="UniProtKB-SubCell"/>
</dbReference>